<sequence>MEKSSGQALNHQNLEDFERAVDRVLSTPLKSDSVKAEAPSRAASKFSQNTTASNMKNPLFAASSEQFARETFNATTIDPESRKYMSLLKEPSHRSPTARQLFANTSIQPNDVITKMSVSIRSKISEQLRYQKDEAVLSLRALPKVPKAYEAPVNHHHDKGKMMPICSNETHNKATNNGYSRNSLGGFFCH</sequence>
<accession>A0A8J8NSV1</accession>
<comment type="caution">
    <text evidence="2">The sequence shown here is derived from an EMBL/GenBank/DDBJ whole genome shotgun (WGS) entry which is preliminary data.</text>
</comment>
<protein>
    <submittedName>
        <fullName evidence="2">Uncharacterized protein</fullName>
    </submittedName>
</protein>
<feature type="region of interest" description="Disordered" evidence="1">
    <location>
        <begin position="28"/>
        <end position="50"/>
    </location>
</feature>
<proteinExistence type="predicted"/>
<dbReference type="OrthoDB" id="10635104at2759"/>
<evidence type="ECO:0000256" key="1">
    <source>
        <dbReference type="SAM" id="MobiDB-lite"/>
    </source>
</evidence>
<evidence type="ECO:0000313" key="3">
    <source>
        <dbReference type="Proteomes" id="UP000785679"/>
    </source>
</evidence>
<evidence type="ECO:0000313" key="2">
    <source>
        <dbReference type="EMBL" id="TNV79674.1"/>
    </source>
</evidence>
<organism evidence="2 3">
    <name type="scientific">Halteria grandinella</name>
    <dbReference type="NCBI Taxonomy" id="5974"/>
    <lineage>
        <taxon>Eukaryota</taxon>
        <taxon>Sar</taxon>
        <taxon>Alveolata</taxon>
        <taxon>Ciliophora</taxon>
        <taxon>Intramacronucleata</taxon>
        <taxon>Spirotrichea</taxon>
        <taxon>Stichotrichia</taxon>
        <taxon>Sporadotrichida</taxon>
        <taxon>Halteriidae</taxon>
        <taxon>Halteria</taxon>
    </lineage>
</organism>
<dbReference type="Proteomes" id="UP000785679">
    <property type="component" value="Unassembled WGS sequence"/>
</dbReference>
<dbReference type="EMBL" id="RRYP01008594">
    <property type="protein sequence ID" value="TNV79674.1"/>
    <property type="molecule type" value="Genomic_DNA"/>
</dbReference>
<name>A0A8J8NSV1_HALGN</name>
<dbReference type="AlphaFoldDB" id="A0A8J8NSV1"/>
<keyword evidence="3" id="KW-1185">Reference proteome</keyword>
<reference evidence="2" key="1">
    <citation type="submission" date="2019-06" db="EMBL/GenBank/DDBJ databases">
        <authorList>
            <person name="Zheng W."/>
        </authorList>
    </citation>
    <scope>NUCLEOTIDE SEQUENCE</scope>
    <source>
        <strain evidence="2">QDHG01</strain>
    </source>
</reference>
<gene>
    <name evidence="2" type="ORF">FGO68_gene7156</name>
</gene>